<organism evidence="1">
    <name type="scientific">Rhizophora mucronata</name>
    <name type="common">Asiatic mangrove</name>
    <dbReference type="NCBI Taxonomy" id="61149"/>
    <lineage>
        <taxon>Eukaryota</taxon>
        <taxon>Viridiplantae</taxon>
        <taxon>Streptophyta</taxon>
        <taxon>Embryophyta</taxon>
        <taxon>Tracheophyta</taxon>
        <taxon>Spermatophyta</taxon>
        <taxon>Magnoliopsida</taxon>
        <taxon>eudicotyledons</taxon>
        <taxon>Gunneridae</taxon>
        <taxon>Pentapetalae</taxon>
        <taxon>rosids</taxon>
        <taxon>fabids</taxon>
        <taxon>Malpighiales</taxon>
        <taxon>Rhizophoraceae</taxon>
        <taxon>Rhizophora</taxon>
    </lineage>
</organism>
<sequence>MYQRSIKLKQTNIKTEKLNLKHWRIRKCHIEKKKDTKPQNHHRQ</sequence>
<evidence type="ECO:0000313" key="1">
    <source>
        <dbReference type="EMBL" id="MBX02298.1"/>
    </source>
</evidence>
<dbReference type="AlphaFoldDB" id="A0A2P2K992"/>
<proteinExistence type="predicted"/>
<dbReference type="EMBL" id="GGEC01021814">
    <property type="protein sequence ID" value="MBX02298.1"/>
    <property type="molecule type" value="Transcribed_RNA"/>
</dbReference>
<protein>
    <submittedName>
        <fullName evidence="1">Uncharacterized protein</fullName>
    </submittedName>
</protein>
<name>A0A2P2K992_RHIMU</name>
<reference evidence="1" key="1">
    <citation type="submission" date="2018-02" db="EMBL/GenBank/DDBJ databases">
        <title>Rhizophora mucronata_Transcriptome.</title>
        <authorList>
            <person name="Meera S.P."/>
            <person name="Sreeshan A."/>
            <person name="Augustine A."/>
        </authorList>
    </citation>
    <scope>NUCLEOTIDE SEQUENCE</scope>
    <source>
        <tissue evidence="1">Leaf</tissue>
    </source>
</reference>
<accession>A0A2P2K992</accession>